<evidence type="ECO:0000313" key="4">
    <source>
        <dbReference type="Proteomes" id="UP000027361"/>
    </source>
</evidence>
<proteinExistence type="predicted"/>
<feature type="region of interest" description="Disordered" evidence="1">
    <location>
        <begin position="691"/>
        <end position="751"/>
    </location>
</feature>
<gene>
    <name evidence="3" type="ORF">K437DRAFT_254300</name>
</gene>
<dbReference type="InParanoid" id="A0A066WEY8"/>
<feature type="region of interest" description="Disordered" evidence="1">
    <location>
        <begin position="605"/>
        <end position="643"/>
    </location>
</feature>
<keyword evidence="4" id="KW-1185">Reference proteome</keyword>
<feature type="compositionally biased region" description="Polar residues" evidence="1">
    <location>
        <begin position="876"/>
        <end position="886"/>
    </location>
</feature>
<dbReference type="GO" id="GO:0005634">
    <property type="term" value="C:nucleus"/>
    <property type="evidence" value="ECO:0007669"/>
    <property type="project" value="TreeGrafter"/>
</dbReference>
<dbReference type="RefSeq" id="XP_013245174.1">
    <property type="nucleotide sequence ID" value="XM_013389720.1"/>
</dbReference>
<sequence length="994" mass="106951">MASDRLRRRIANHDVQSNVTESFVTIGTPLPSLGSNSYDANEYKPIWEQEVRDEQGRRRFHGAFTGGFSAGYFNTVGSKEGWKPTTFRSSRTEKLAASGGGEKAKPMSKPEDFMDEEDLAELREERQIQSSNRYSDSAVGTSAPIGRDPLSGAGEGEPLAAAFLDSLVRPKHSSVGTMMLKRMGWKEGHGLGPLITAKRRRELLALSRPSTSKVTLDDLEGEADGEDADHLPMLARTGKRQLYPPPDTPLNTMLNKENRHGLGYSAGSKGMDDVLRRVYRERRALRHGEDPIPGGPGTRGGANLKPTGLGGLGNASDEEDMDAFMGSVEGDIEDWAFGHSQFRDHERGRENRLLLGQVSRKDAGSVAHACAQGSAEMADDYATRWRDGRPLPPGFRRAAQVQMPDKRFQPLPVSPDWQPDQRRVLAIISNESAKASETAAAETYANMKPEDRARILGEARIPGPAPSLSDYISSKAQEALQRSRETGDNAAVAAPLLVASAQSAVQPFAPKLTIPPLDPSTALAAIRGYMPFGADLSKQARYRAYLKSQAFPTDASVQLDSAAVIAETQMSVEQVNRELDEFVKSAAIFRPMNAAMANRFRSADSASSAKEFESPKPGLYQPPPAASSAPSSSTGNAAEAEARKAIEERLREEERQARTPAQNAARAGVFGKMTRSVEEWVPSRLLCKRFNVPDPHPDRTGREAATGGADAGAGAGDNAEEEQRPPPRRRKDPFALTTDADDLPRGSATVTWEANKRSIQAMAKERAWLQGQPSPFLDASSSLAGGADTGSSGTPAGGARITSTPLASDGGGGVPPSLDQVGLGDDPTQGRDTLTYQKPSIDIFKAIFASDEEDSDEEEGQNTGVDAKAEVEGASQAKTAPTTDKSIATLLQRDRVGDIADGTPLLIRPTFIAKSQREAAGKALVADVEVGAEAAGRIDAKKRRKDKDKQKDKTKKGKSGCHTLSFGMEEDDGGEEEFSPAFRITSRPKASDLF</sequence>
<feature type="region of interest" description="Disordered" evidence="1">
    <location>
        <begin position="84"/>
        <end position="111"/>
    </location>
</feature>
<dbReference type="OMA" id="QLWQQHA"/>
<evidence type="ECO:0000259" key="2">
    <source>
        <dbReference type="PROSITE" id="PS50174"/>
    </source>
</evidence>
<reference evidence="3 4" key="1">
    <citation type="submission" date="2014-05" db="EMBL/GenBank/DDBJ databases">
        <title>Draft genome sequence of a rare smut relative, Tilletiaria anomala UBC 951.</title>
        <authorList>
            <consortium name="DOE Joint Genome Institute"/>
            <person name="Toome M."/>
            <person name="Kuo A."/>
            <person name="Henrissat B."/>
            <person name="Lipzen A."/>
            <person name="Tritt A."/>
            <person name="Yoshinaga Y."/>
            <person name="Zane M."/>
            <person name="Barry K."/>
            <person name="Grigoriev I.V."/>
            <person name="Spatafora J.W."/>
            <person name="Aimea M.C."/>
        </authorList>
    </citation>
    <scope>NUCLEOTIDE SEQUENCE [LARGE SCALE GENOMIC DNA]</scope>
    <source>
        <strain evidence="3 4">UBC 951</strain>
    </source>
</reference>
<protein>
    <recommendedName>
        <fullName evidence="2">G-patch domain-containing protein</fullName>
    </recommendedName>
</protein>
<feature type="region of interest" description="Disordered" evidence="1">
    <location>
        <begin position="764"/>
        <end position="886"/>
    </location>
</feature>
<dbReference type="EMBL" id="JMSN01000011">
    <property type="protein sequence ID" value="KDN52316.1"/>
    <property type="molecule type" value="Genomic_DNA"/>
</dbReference>
<dbReference type="Pfam" id="PF26093">
    <property type="entry name" value="HTH_TGH"/>
    <property type="match status" value="1"/>
</dbReference>
<feature type="compositionally biased region" description="Low complexity" evidence="1">
    <location>
        <begin position="626"/>
        <end position="639"/>
    </location>
</feature>
<dbReference type="PANTHER" id="PTHR13384:SF19">
    <property type="entry name" value="G PATCH DOMAIN-CONTAINING PROTEIN 1"/>
    <property type="match status" value="1"/>
</dbReference>
<dbReference type="GO" id="GO:0006397">
    <property type="term" value="P:mRNA processing"/>
    <property type="evidence" value="ECO:0007669"/>
    <property type="project" value="InterPro"/>
</dbReference>
<dbReference type="Pfam" id="PF07713">
    <property type="entry name" value="DUF1604"/>
    <property type="match status" value="1"/>
</dbReference>
<dbReference type="PANTHER" id="PTHR13384">
    <property type="entry name" value="G PATCH DOMAIN-CONTAINING PROTEIN 1"/>
    <property type="match status" value="1"/>
</dbReference>
<dbReference type="InterPro" id="IPR011666">
    <property type="entry name" value="DUF1604"/>
</dbReference>
<evidence type="ECO:0000313" key="3">
    <source>
        <dbReference type="EMBL" id="KDN52316.1"/>
    </source>
</evidence>
<feature type="compositionally biased region" description="Basic residues" evidence="1">
    <location>
        <begin position="940"/>
        <end position="959"/>
    </location>
</feature>
<dbReference type="InterPro" id="IPR000467">
    <property type="entry name" value="G_patch_dom"/>
</dbReference>
<feature type="region of interest" description="Disordered" evidence="1">
    <location>
        <begin position="935"/>
        <end position="994"/>
    </location>
</feature>
<dbReference type="GeneID" id="25263825"/>
<dbReference type="PROSITE" id="PS50174">
    <property type="entry name" value="G_PATCH"/>
    <property type="match status" value="1"/>
</dbReference>
<dbReference type="AlphaFoldDB" id="A0A066WEY8"/>
<dbReference type="OrthoDB" id="20507at2759"/>
<feature type="domain" description="G-patch" evidence="2">
    <location>
        <begin position="172"/>
        <end position="192"/>
    </location>
</feature>
<dbReference type="Pfam" id="PF01585">
    <property type="entry name" value="G-patch"/>
    <property type="match status" value="1"/>
</dbReference>
<dbReference type="HOGENOM" id="CLU_008613_3_1_1"/>
<comment type="caution">
    <text evidence="3">The sequence shown here is derived from an EMBL/GenBank/DDBJ whole genome shotgun (WGS) entry which is preliminary data.</text>
</comment>
<accession>A0A066WEY8</accession>
<dbReference type="GO" id="GO:0003723">
    <property type="term" value="F:RNA binding"/>
    <property type="evidence" value="ECO:0007669"/>
    <property type="project" value="TreeGrafter"/>
</dbReference>
<dbReference type="Proteomes" id="UP000027361">
    <property type="component" value="Unassembled WGS sequence"/>
</dbReference>
<feature type="compositionally biased region" description="Acidic residues" evidence="1">
    <location>
        <begin position="850"/>
        <end position="860"/>
    </location>
</feature>
<evidence type="ECO:0000256" key="1">
    <source>
        <dbReference type="SAM" id="MobiDB-lite"/>
    </source>
</evidence>
<feature type="compositionally biased region" description="Basic and acidic residues" evidence="1">
    <location>
        <begin position="102"/>
        <end position="111"/>
    </location>
</feature>
<organism evidence="3 4">
    <name type="scientific">Tilletiaria anomala (strain ATCC 24038 / CBS 436.72 / UBC 951)</name>
    <dbReference type="NCBI Taxonomy" id="1037660"/>
    <lineage>
        <taxon>Eukaryota</taxon>
        <taxon>Fungi</taxon>
        <taxon>Dikarya</taxon>
        <taxon>Basidiomycota</taxon>
        <taxon>Ustilaginomycotina</taxon>
        <taxon>Exobasidiomycetes</taxon>
        <taxon>Georgefischeriales</taxon>
        <taxon>Tilletiariaceae</taxon>
        <taxon>Tilletiaria</taxon>
    </lineage>
</organism>
<dbReference type="STRING" id="1037660.A0A066WEY8"/>
<feature type="compositionally biased region" description="Polar residues" evidence="1">
    <location>
        <begin position="779"/>
        <end position="794"/>
    </location>
</feature>
<feature type="compositionally biased region" description="Acidic residues" evidence="1">
    <location>
        <begin position="968"/>
        <end position="978"/>
    </location>
</feature>
<name>A0A066WEY8_TILAU</name>
<feature type="region of interest" description="Disordered" evidence="1">
    <location>
        <begin position="287"/>
        <end position="316"/>
    </location>
</feature>